<organism evidence="1 2">
    <name type="scientific">Cynara cardunculus var. scolymus</name>
    <name type="common">Globe artichoke</name>
    <name type="synonym">Cynara scolymus</name>
    <dbReference type="NCBI Taxonomy" id="59895"/>
    <lineage>
        <taxon>Eukaryota</taxon>
        <taxon>Viridiplantae</taxon>
        <taxon>Streptophyta</taxon>
        <taxon>Embryophyta</taxon>
        <taxon>Tracheophyta</taxon>
        <taxon>Spermatophyta</taxon>
        <taxon>Magnoliopsida</taxon>
        <taxon>eudicotyledons</taxon>
        <taxon>Gunneridae</taxon>
        <taxon>Pentapetalae</taxon>
        <taxon>asterids</taxon>
        <taxon>campanulids</taxon>
        <taxon>Asterales</taxon>
        <taxon>Asteraceae</taxon>
        <taxon>Carduoideae</taxon>
        <taxon>Cardueae</taxon>
        <taxon>Carduinae</taxon>
        <taxon>Cynara</taxon>
    </lineage>
</organism>
<evidence type="ECO:0000313" key="1">
    <source>
        <dbReference type="EMBL" id="KVH90201.1"/>
    </source>
</evidence>
<name>A0A103XGC6_CYNCS</name>
<comment type="caution">
    <text evidence="1">The sequence shown here is derived from an EMBL/GenBank/DDBJ whole genome shotgun (WGS) entry which is preliminary data.</text>
</comment>
<proteinExistence type="predicted"/>
<dbReference type="Gramene" id="KVH90201">
    <property type="protein sequence ID" value="KVH90201"/>
    <property type="gene ID" value="Ccrd_007765"/>
</dbReference>
<gene>
    <name evidence="1" type="ORF">Ccrd_007765</name>
</gene>
<protein>
    <submittedName>
        <fullName evidence="1">Uncharacterized protein</fullName>
    </submittedName>
</protein>
<reference evidence="1 2" key="1">
    <citation type="journal article" date="2016" name="Sci. Rep.">
        <title>The genome sequence of the outbreeding globe artichoke constructed de novo incorporating a phase-aware low-pass sequencing strategy of F1 progeny.</title>
        <authorList>
            <person name="Scaglione D."/>
            <person name="Reyes-Chin-Wo S."/>
            <person name="Acquadro A."/>
            <person name="Froenicke L."/>
            <person name="Portis E."/>
            <person name="Beitel C."/>
            <person name="Tirone M."/>
            <person name="Mauro R."/>
            <person name="Lo Monaco A."/>
            <person name="Mauromicale G."/>
            <person name="Faccioli P."/>
            <person name="Cattivelli L."/>
            <person name="Rieseberg L."/>
            <person name="Michelmore R."/>
            <person name="Lanteri S."/>
        </authorList>
    </citation>
    <scope>NUCLEOTIDE SEQUENCE [LARGE SCALE GENOMIC DNA]</scope>
    <source>
        <strain evidence="1">2C</strain>
    </source>
</reference>
<sequence length="58" mass="6594">MNVLSLIQPIGPYAREHLVNVCLLDDLLVYQEGTTMESKRCINFRKGTSRLARGPMMI</sequence>
<dbReference type="Proteomes" id="UP000243975">
    <property type="component" value="Unassembled WGS sequence"/>
</dbReference>
<evidence type="ECO:0000313" key="2">
    <source>
        <dbReference type="Proteomes" id="UP000243975"/>
    </source>
</evidence>
<keyword evidence="2" id="KW-1185">Reference proteome</keyword>
<dbReference type="AlphaFoldDB" id="A0A103XGC6"/>
<accession>A0A103XGC6</accession>
<dbReference type="EMBL" id="LEKV01005114">
    <property type="protein sequence ID" value="KVH90201.1"/>
    <property type="molecule type" value="Genomic_DNA"/>
</dbReference>